<name>A0A8K0DSJ7_9ROSA</name>
<dbReference type="GO" id="GO:0090575">
    <property type="term" value="C:RNA polymerase II transcription regulator complex"/>
    <property type="evidence" value="ECO:0007669"/>
    <property type="project" value="TreeGrafter"/>
</dbReference>
<feature type="region of interest" description="Disordered" evidence="6">
    <location>
        <begin position="143"/>
        <end position="162"/>
    </location>
</feature>
<evidence type="ECO:0000256" key="2">
    <source>
        <dbReference type="ARBA" id="ARBA00023015"/>
    </source>
</evidence>
<evidence type="ECO:0000313" key="9">
    <source>
        <dbReference type="Proteomes" id="UP000796880"/>
    </source>
</evidence>
<dbReference type="Gene3D" id="4.10.280.10">
    <property type="entry name" value="Helix-loop-helix DNA-binding domain"/>
    <property type="match status" value="1"/>
</dbReference>
<comment type="subcellular location">
    <subcellularLocation>
        <location evidence="1">Nucleus</location>
    </subcellularLocation>
</comment>
<dbReference type="InterPro" id="IPR011598">
    <property type="entry name" value="bHLH_dom"/>
</dbReference>
<accession>A0A8K0DSJ7</accession>
<dbReference type="Proteomes" id="UP000796880">
    <property type="component" value="Unassembled WGS sequence"/>
</dbReference>
<evidence type="ECO:0000256" key="5">
    <source>
        <dbReference type="ARBA" id="ARBA00023242"/>
    </source>
</evidence>
<dbReference type="OrthoDB" id="1935281at2759"/>
<dbReference type="GO" id="GO:0046983">
    <property type="term" value="F:protein dimerization activity"/>
    <property type="evidence" value="ECO:0007669"/>
    <property type="project" value="InterPro"/>
</dbReference>
<evidence type="ECO:0000313" key="8">
    <source>
        <dbReference type="EMBL" id="KAF3433080.1"/>
    </source>
</evidence>
<keyword evidence="2" id="KW-0805">Transcription regulation</keyword>
<dbReference type="CDD" id="cd18914">
    <property type="entry name" value="bHLH_AtORG2_like"/>
    <property type="match status" value="1"/>
</dbReference>
<feature type="domain" description="BHLH" evidence="7">
    <location>
        <begin position="72"/>
        <end position="124"/>
    </location>
</feature>
<evidence type="ECO:0000256" key="6">
    <source>
        <dbReference type="SAM" id="MobiDB-lite"/>
    </source>
</evidence>
<evidence type="ECO:0000259" key="7">
    <source>
        <dbReference type="PROSITE" id="PS50888"/>
    </source>
</evidence>
<evidence type="ECO:0000256" key="3">
    <source>
        <dbReference type="ARBA" id="ARBA00023125"/>
    </source>
</evidence>
<dbReference type="EMBL" id="VOIH02000011">
    <property type="protein sequence ID" value="KAF3433080.1"/>
    <property type="molecule type" value="Genomic_DNA"/>
</dbReference>
<dbReference type="GO" id="GO:0000981">
    <property type="term" value="F:DNA-binding transcription factor activity, RNA polymerase II-specific"/>
    <property type="evidence" value="ECO:0007669"/>
    <property type="project" value="TreeGrafter"/>
</dbReference>
<dbReference type="GO" id="GO:0000977">
    <property type="term" value="F:RNA polymerase II transcription regulatory region sequence-specific DNA binding"/>
    <property type="evidence" value="ECO:0007669"/>
    <property type="project" value="TreeGrafter"/>
</dbReference>
<dbReference type="AlphaFoldDB" id="A0A8K0DSJ7"/>
<keyword evidence="4" id="KW-0804">Transcription</keyword>
<sequence length="249" mass="27521">MSSLHQSSELVIQISPNPNKKHAISEEDLILGRHDSFHVNVFEHIKMATTTTLDKNNNLNCNTDNNNIKKKTMMTKHRETERLRRQGMATLYASLRSLLPLELMKGKRSLSDNITQAINYIKHLENKINELGTKRDELKKLSNSSTCDDHEHGISSGSPSSSCSSSLITLNPFSGGIEIVITSSSGEGSLALSMVLNVLLEEGLSVNNYISATINDRLHHTIHTGQVSNLETINLSALEKKLNYVISAS</sequence>
<organism evidence="8 9">
    <name type="scientific">Rhamnella rubrinervis</name>
    <dbReference type="NCBI Taxonomy" id="2594499"/>
    <lineage>
        <taxon>Eukaryota</taxon>
        <taxon>Viridiplantae</taxon>
        <taxon>Streptophyta</taxon>
        <taxon>Embryophyta</taxon>
        <taxon>Tracheophyta</taxon>
        <taxon>Spermatophyta</taxon>
        <taxon>Magnoliopsida</taxon>
        <taxon>eudicotyledons</taxon>
        <taxon>Gunneridae</taxon>
        <taxon>Pentapetalae</taxon>
        <taxon>rosids</taxon>
        <taxon>fabids</taxon>
        <taxon>Rosales</taxon>
        <taxon>Rhamnaceae</taxon>
        <taxon>rhamnoid group</taxon>
        <taxon>Rhamneae</taxon>
        <taxon>Rhamnella</taxon>
    </lineage>
</organism>
<keyword evidence="9" id="KW-1185">Reference proteome</keyword>
<proteinExistence type="predicted"/>
<dbReference type="PANTHER" id="PTHR13935:SF106">
    <property type="entry name" value="ACHAETE-SCUTE COMPLEX PROTEIN T5-RELATED"/>
    <property type="match status" value="1"/>
</dbReference>
<dbReference type="Pfam" id="PF00010">
    <property type="entry name" value="HLH"/>
    <property type="match status" value="1"/>
</dbReference>
<evidence type="ECO:0000256" key="1">
    <source>
        <dbReference type="ARBA" id="ARBA00004123"/>
    </source>
</evidence>
<dbReference type="InterPro" id="IPR015660">
    <property type="entry name" value="MASH1/Ascl1a-like"/>
</dbReference>
<dbReference type="PANTHER" id="PTHR13935">
    <property type="entry name" value="ACHAETE-SCUTE TRANSCRIPTION FACTOR-RELATED"/>
    <property type="match status" value="1"/>
</dbReference>
<keyword evidence="3" id="KW-0238">DNA-binding</keyword>
<comment type="caution">
    <text evidence="8">The sequence shown here is derived from an EMBL/GenBank/DDBJ whole genome shotgun (WGS) entry which is preliminary data.</text>
</comment>
<keyword evidence="5" id="KW-0539">Nucleus</keyword>
<gene>
    <name evidence="8" type="ORF">FNV43_RR24182</name>
</gene>
<protein>
    <recommendedName>
        <fullName evidence="7">BHLH domain-containing protein</fullName>
    </recommendedName>
</protein>
<evidence type="ECO:0000256" key="4">
    <source>
        <dbReference type="ARBA" id="ARBA00023163"/>
    </source>
</evidence>
<dbReference type="InterPro" id="IPR036638">
    <property type="entry name" value="HLH_DNA-bd_sf"/>
</dbReference>
<dbReference type="SUPFAM" id="SSF47459">
    <property type="entry name" value="HLH, helix-loop-helix DNA-binding domain"/>
    <property type="match status" value="1"/>
</dbReference>
<dbReference type="PROSITE" id="PS50888">
    <property type="entry name" value="BHLH"/>
    <property type="match status" value="1"/>
</dbReference>
<dbReference type="SMART" id="SM00353">
    <property type="entry name" value="HLH"/>
    <property type="match status" value="1"/>
</dbReference>
<reference evidence="8" key="1">
    <citation type="submission" date="2020-03" db="EMBL/GenBank/DDBJ databases">
        <title>A high-quality chromosome-level genome assembly of a woody plant with both climbing and erect habits, Rhamnella rubrinervis.</title>
        <authorList>
            <person name="Lu Z."/>
            <person name="Yang Y."/>
            <person name="Zhu X."/>
            <person name="Sun Y."/>
        </authorList>
    </citation>
    <scope>NUCLEOTIDE SEQUENCE</scope>
    <source>
        <strain evidence="8">BYM</strain>
        <tissue evidence="8">Leaf</tissue>
    </source>
</reference>